<evidence type="ECO:0000256" key="15">
    <source>
        <dbReference type="SAM" id="MobiDB-lite"/>
    </source>
</evidence>
<evidence type="ECO:0000256" key="9">
    <source>
        <dbReference type="ARBA" id="ARBA00023065"/>
    </source>
</evidence>
<evidence type="ECO:0000313" key="16">
    <source>
        <dbReference type="EMBL" id="AOW04321.1"/>
    </source>
</evidence>
<dbReference type="Gene3D" id="2.40.128.330">
    <property type="match status" value="1"/>
</dbReference>
<dbReference type="PANTHER" id="PTHR13890:SF0">
    <property type="entry name" value="MAGNESIUM TRANSPORTER MRS2 HOMOLOG, MITOCHONDRIAL"/>
    <property type="match status" value="1"/>
</dbReference>
<keyword evidence="11 14" id="KW-0472">Membrane</keyword>
<proteinExistence type="inferred from homology"/>
<comment type="similarity">
    <text evidence="2 14">Belongs to the CorA metal ion transporter (MIT) (TC 1.A.35) family.</text>
</comment>
<dbReference type="InterPro" id="IPR039204">
    <property type="entry name" value="MRS2-like"/>
</dbReference>
<evidence type="ECO:0000256" key="6">
    <source>
        <dbReference type="ARBA" id="ARBA00022842"/>
    </source>
</evidence>
<evidence type="ECO:0000313" key="18">
    <source>
        <dbReference type="Proteomes" id="UP000182444"/>
    </source>
</evidence>
<dbReference type="Gene3D" id="1.20.58.340">
    <property type="entry name" value="Magnesium transport protein CorA, transmembrane region"/>
    <property type="match status" value="1"/>
</dbReference>
<dbReference type="VEuPathDB" id="FungiDB:YALI1_D24751g"/>
<dbReference type="GO" id="GO:0015095">
    <property type="term" value="F:magnesium ion transmembrane transporter activity"/>
    <property type="evidence" value="ECO:0007669"/>
    <property type="project" value="UniProtKB-ARBA"/>
</dbReference>
<dbReference type="eggNOG" id="KOG2662">
    <property type="taxonomic scope" value="Eukaryota"/>
</dbReference>
<dbReference type="VEuPathDB" id="FungiDB:YALI0_D19514g"/>
<dbReference type="Proteomes" id="UP000182444">
    <property type="component" value="Chromosome 1D"/>
</dbReference>
<evidence type="ECO:0000256" key="7">
    <source>
        <dbReference type="ARBA" id="ARBA00022946"/>
    </source>
</evidence>
<evidence type="ECO:0000256" key="1">
    <source>
        <dbReference type="ARBA" id="ARBA00004448"/>
    </source>
</evidence>
<name>A0A1D8NFB3_YARLL</name>
<keyword evidence="7" id="KW-0809">Transit peptide</keyword>
<keyword evidence="9 14" id="KW-0406">Ion transport</keyword>
<feature type="region of interest" description="Disordered" evidence="15">
    <location>
        <begin position="433"/>
        <end position="455"/>
    </location>
</feature>
<sequence>MHIKISTDFAIQNLHCTTMIRPLLRLCGQRTAATPFVSFFRPPKKPLSGISFARHYSPTKKPPSEVPTPTPGNYLVPITGPPGDTPRDTDLLIKSLTHKSLLPENNLVRCTVFDSDGNVTVASGEFKRTELLNKHGLLPRDLRKLDTGVNSIVPTILVRDNSILINLLHIRALIKADKVLLFDVFGSTDSKTQSLFMYDLGHKLKKSNKTMGSLPYEMRALEAIFISVIAALDAEMKVHTTVINGILSELEQDIDREKLRHLLIQSKKLSAFLQKATLIRDVIDELLDTDEDLAGLYLTEKKAGHPRAIDDHSEVEMLLETYYKHCDEIVQTVGNLVSNIRNTEEIVNIILDANRNALMHLDLKFQIGALGLAGGTFIASLYGMNLKNFIEESYWGFLGVTGVASLLTVWIIAHFLKSLRQVQRVTMTSDKKKAMKKKDTVAEKRRNHLRNWLTK</sequence>
<dbReference type="SMR" id="A0A1D8NFB3"/>
<dbReference type="FunFam" id="1.20.58.340:FF:000005">
    <property type="entry name" value="Inner membrane magnesium transporter MRS2"/>
    <property type="match status" value="1"/>
</dbReference>
<dbReference type="EMBL" id="KZ858976">
    <property type="protein sequence ID" value="RDW26614.1"/>
    <property type="molecule type" value="Genomic_DNA"/>
</dbReference>
<comment type="subcellular location">
    <subcellularLocation>
        <location evidence="1 14">Mitochondrion inner membrane</location>
        <topology evidence="1 14">Multi-pass membrane protein</topology>
    </subcellularLocation>
</comment>
<dbReference type="AlphaFoldDB" id="A0A1D8NFB3"/>
<evidence type="ECO:0000256" key="10">
    <source>
        <dbReference type="ARBA" id="ARBA00023128"/>
    </source>
</evidence>
<reference evidence="17 19" key="2">
    <citation type="submission" date="2018-07" db="EMBL/GenBank/DDBJ databases">
        <title>Draft Genome Assemblies for Five Robust Yarrowia lipolytica Strains Exhibiting High Lipid Production and Pentose Sugar Utilization and Sugar Alcohol Secretion from Undetoxified Lignocellulosic Biomass Hydrolysates.</title>
        <authorList>
            <consortium name="DOE Joint Genome Institute"/>
            <person name="Walker C."/>
            <person name="Ryu S."/>
            <person name="Na H."/>
            <person name="Zane M."/>
            <person name="LaButti K."/>
            <person name="Lipzen A."/>
            <person name="Haridas S."/>
            <person name="Barry K."/>
            <person name="Grigoriev I.V."/>
            <person name="Quarterman J."/>
            <person name="Slininger P."/>
            <person name="Dien B."/>
            <person name="Trinh C.T."/>
        </authorList>
    </citation>
    <scope>NUCLEOTIDE SEQUENCE [LARGE SCALE GENOMIC DNA]</scope>
    <source>
        <strain evidence="17 19">YB392</strain>
    </source>
</reference>
<keyword evidence="4 14" id="KW-0812">Transmembrane</keyword>
<gene>
    <name evidence="17" type="ORF">B0I71DRAFT_130529</name>
    <name evidence="16" type="ORF">YALI1_D24751g</name>
</gene>
<keyword evidence="10" id="KW-0496">Mitochondrion</keyword>
<dbReference type="CDD" id="cd12823">
    <property type="entry name" value="Mrs2_Mfm1p-like"/>
    <property type="match status" value="1"/>
</dbReference>
<dbReference type="Proteomes" id="UP000256601">
    <property type="component" value="Unassembled WGS sequence"/>
</dbReference>
<feature type="transmembrane region" description="Helical" evidence="14">
    <location>
        <begin position="365"/>
        <end position="382"/>
    </location>
</feature>
<dbReference type="PANTHER" id="PTHR13890">
    <property type="entry name" value="RNA SPLICING PROTEIN MRS2, MITOCHONDRIAL"/>
    <property type="match status" value="1"/>
</dbReference>
<feature type="compositionally biased region" description="Basic and acidic residues" evidence="15">
    <location>
        <begin position="433"/>
        <end position="444"/>
    </location>
</feature>
<evidence type="ECO:0000256" key="3">
    <source>
        <dbReference type="ARBA" id="ARBA00022448"/>
    </source>
</evidence>
<evidence type="ECO:0000256" key="11">
    <source>
        <dbReference type="ARBA" id="ARBA00023136"/>
    </source>
</evidence>
<dbReference type="OMA" id="TRNNCII"/>
<accession>A0A1D8NFB3</accession>
<evidence type="ECO:0000313" key="19">
    <source>
        <dbReference type="Proteomes" id="UP000256601"/>
    </source>
</evidence>
<keyword evidence="3 14" id="KW-0813">Transport</keyword>
<evidence type="ECO:0000256" key="14">
    <source>
        <dbReference type="RuleBase" id="RU366042"/>
    </source>
</evidence>
<evidence type="ECO:0000256" key="13">
    <source>
        <dbReference type="ARBA" id="ARBA00038721"/>
    </source>
</evidence>
<dbReference type="EMBL" id="CP017556">
    <property type="protein sequence ID" value="AOW04321.1"/>
    <property type="molecule type" value="Genomic_DNA"/>
</dbReference>
<protein>
    <recommendedName>
        <fullName evidence="14">Magnesium transporter</fullName>
    </recommendedName>
</protein>
<comment type="subunit">
    <text evidence="13">Forms homooligomers. Interacts with MRS2.</text>
</comment>
<dbReference type="GeneID" id="2911169"/>
<organism evidence="16 18">
    <name type="scientific">Yarrowia lipolytica</name>
    <name type="common">Candida lipolytica</name>
    <dbReference type="NCBI Taxonomy" id="4952"/>
    <lineage>
        <taxon>Eukaryota</taxon>
        <taxon>Fungi</taxon>
        <taxon>Dikarya</taxon>
        <taxon>Ascomycota</taxon>
        <taxon>Saccharomycotina</taxon>
        <taxon>Dipodascomycetes</taxon>
        <taxon>Dipodascales</taxon>
        <taxon>Dipodascales incertae sedis</taxon>
        <taxon>Yarrowia</taxon>
    </lineage>
</organism>
<evidence type="ECO:0000256" key="12">
    <source>
        <dbReference type="ARBA" id="ARBA00037564"/>
    </source>
</evidence>
<dbReference type="Pfam" id="PF22099">
    <property type="entry name" value="MRS2-like"/>
    <property type="match status" value="1"/>
</dbReference>
<dbReference type="FunFam" id="2.40.128.330:FF:000002">
    <property type="entry name" value="Inner membrane magnesium transporter mrs2"/>
    <property type="match status" value="1"/>
</dbReference>
<dbReference type="GO" id="GO:0045016">
    <property type="term" value="P:mitochondrial magnesium ion transmembrane transport"/>
    <property type="evidence" value="ECO:0007669"/>
    <property type="project" value="UniProtKB-ARBA"/>
</dbReference>
<evidence type="ECO:0000313" key="17">
    <source>
        <dbReference type="EMBL" id="RDW26614.1"/>
    </source>
</evidence>
<keyword evidence="5 14" id="KW-0999">Mitochondrion inner membrane</keyword>
<feature type="transmembrane region" description="Helical" evidence="14">
    <location>
        <begin position="394"/>
        <end position="416"/>
    </location>
</feature>
<reference evidence="16 18" key="1">
    <citation type="journal article" date="2016" name="PLoS ONE">
        <title>Sequence Assembly of Yarrowia lipolytica Strain W29/CLIB89 Shows Transposable Element Diversity.</title>
        <authorList>
            <person name="Magnan C."/>
            <person name="Yu J."/>
            <person name="Chang I."/>
            <person name="Jahn E."/>
            <person name="Kanomata Y."/>
            <person name="Wu J."/>
            <person name="Zeller M."/>
            <person name="Oakes M."/>
            <person name="Baldi P."/>
            <person name="Sandmeyer S."/>
        </authorList>
    </citation>
    <scope>NUCLEOTIDE SEQUENCE [LARGE SCALE GENOMIC DNA]</scope>
    <source>
        <strain evidence="16">CLIB89</strain>
        <strain evidence="18">CLIB89(W29)</strain>
    </source>
</reference>
<evidence type="ECO:0000256" key="8">
    <source>
        <dbReference type="ARBA" id="ARBA00022989"/>
    </source>
</evidence>
<dbReference type="GO" id="GO:0005743">
    <property type="term" value="C:mitochondrial inner membrane"/>
    <property type="evidence" value="ECO:0007669"/>
    <property type="project" value="UniProtKB-SubCell"/>
</dbReference>
<evidence type="ECO:0000256" key="2">
    <source>
        <dbReference type="ARBA" id="ARBA00009765"/>
    </source>
</evidence>
<keyword evidence="8 14" id="KW-1133">Transmembrane helix</keyword>
<keyword evidence="6 14" id="KW-0460">Magnesium</keyword>
<evidence type="ECO:0000256" key="4">
    <source>
        <dbReference type="ARBA" id="ARBA00022692"/>
    </source>
</evidence>
<dbReference type="KEGG" id="yli:2911169"/>
<evidence type="ECO:0000256" key="5">
    <source>
        <dbReference type="ARBA" id="ARBA00022792"/>
    </source>
</evidence>
<comment type="function">
    <text evidence="12">Mitochondrial inner membrane magnesium transporter required for mitochondrial magnesium homeostasis. Modulates the conductance of the MRS2 channel. Involved in the splicing of mRNA group II introns in mitochondria by affecting mitochondrial magnesium concentrations, which are critical for group II intron splicing.</text>
</comment>